<dbReference type="InterPro" id="IPR005829">
    <property type="entry name" value="Sugar_transporter_CS"/>
</dbReference>
<dbReference type="InterPro" id="IPR003663">
    <property type="entry name" value="Sugar/inositol_transpt"/>
</dbReference>
<comment type="subcellular location">
    <subcellularLocation>
        <location evidence="1">Membrane</location>
        <topology evidence="1">Multi-pass membrane protein</topology>
    </subcellularLocation>
</comment>
<dbReference type="GO" id="GO:0016020">
    <property type="term" value="C:membrane"/>
    <property type="evidence" value="ECO:0007669"/>
    <property type="project" value="UniProtKB-SubCell"/>
</dbReference>
<evidence type="ECO:0000313" key="13">
    <source>
        <dbReference type="EMBL" id="EKD01279.1"/>
    </source>
</evidence>
<evidence type="ECO:0000256" key="9">
    <source>
        <dbReference type="ARBA" id="ARBA00049119"/>
    </source>
</evidence>
<comment type="catalytic activity">
    <reaction evidence="9">
        <text>myo-inositol(out) + H(+)(out) = myo-inositol(in) + H(+)(in)</text>
        <dbReference type="Rhea" id="RHEA:60364"/>
        <dbReference type="ChEBI" id="CHEBI:15378"/>
        <dbReference type="ChEBI" id="CHEBI:17268"/>
    </reaction>
</comment>
<feature type="transmembrane region" description="Helical" evidence="11">
    <location>
        <begin position="486"/>
        <end position="507"/>
    </location>
</feature>
<keyword evidence="4 11" id="KW-0812">Transmembrane</keyword>
<dbReference type="Gene3D" id="1.20.1250.20">
    <property type="entry name" value="MFS general substrate transporter like domains"/>
    <property type="match status" value="1"/>
</dbReference>
<protein>
    <recommendedName>
        <fullName evidence="8">Quinate transporter</fullName>
    </recommendedName>
</protein>
<dbReference type="GO" id="GO:0005351">
    <property type="term" value="F:carbohydrate:proton symporter activity"/>
    <property type="evidence" value="ECO:0007669"/>
    <property type="project" value="TreeGrafter"/>
</dbReference>
<dbReference type="EMBL" id="AMBO01000322">
    <property type="protein sequence ID" value="EKD01279.1"/>
    <property type="molecule type" value="Genomic_DNA"/>
</dbReference>
<name>K1WIP0_TRIAC</name>
<dbReference type="InterPro" id="IPR005828">
    <property type="entry name" value="MFS_sugar_transport-like"/>
</dbReference>
<dbReference type="InterPro" id="IPR036259">
    <property type="entry name" value="MFS_trans_sf"/>
</dbReference>
<evidence type="ECO:0000256" key="7">
    <source>
        <dbReference type="ARBA" id="ARBA00023136"/>
    </source>
</evidence>
<evidence type="ECO:0000259" key="12">
    <source>
        <dbReference type="PROSITE" id="PS50850"/>
    </source>
</evidence>
<dbReference type="OrthoDB" id="508119at2759"/>
<evidence type="ECO:0000256" key="3">
    <source>
        <dbReference type="ARBA" id="ARBA00022448"/>
    </source>
</evidence>
<reference evidence="13 14" key="1">
    <citation type="journal article" date="2012" name="Eukaryot. Cell">
        <title>Genome sequence of the Trichosporon asahii environmental strain CBS 8904.</title>
        <authorList>
            <person name="Yang R.Y."/>
            <person name="Li H.T."/>
            <person name="Zhu H."/>
            <person name="Zhou G.P."/>
            <person name="Wang M."/>
            <person name="Wang L."/>
        </authorList>
    </citation>
    <scope>NUCLEOTIDE SEQUENCE [LARGE SCALE GENOMIC DNA]</scope>
    <source>
        <strain evidence="13 14">CBS 8904</strain>
    </source>
</reference>
<dbReference type="InParanoid" id="K1WIP0"/>
<dbReference type="InterPro" id="IPR020846">
    <property type="entry name" value="MFS_dom"/>
</dbReference>
<dbReference type="PANTHER" id="PTHR48022">
    <property type="entry name" value="PLASTIDIC GLUCOSE TRANSPORTER 4"/>
    <property type="match status" value="1"/>
</dbReference>
<evidence type="ECO:0000313" key="14">
    <source>
        <dbReference type="Proteomes" id="UP000006757"/>
    </source>
</evidence>
<comment type="similarity">
    <text evidence="2 10">Belongs to the major facilitator superfamily. Sugar transporter (TC 2.A.1.1) family.</text>
</comment>
<organism evidence="13 14">
    <name type="scientific">Trichosporon asahii var. asahii (strain CBS 8904)</name>
    <name type="common">Yeast</name>
    <dbReference type="NCBI Taxonomy" id="1220162"/>
    <lineage>
        <taxon>Eukaryota</taxon>
        <taxon>Fungi</taxon>
        <taxon>Dikarya</taxon>
        <taxon>Basidiomycota</taxon>
        <taxon>Agaricomycotina</taxon>
        <taxon>Tremellomycetes</taxon>
        <taxon>Trichosporonales</taxon>
        <taxon>Trichosporonaceae</taxon>
        <taxon>Trichosporon</taxon>
    </lineage>
</organism>
<feature type="transmembrane region" description="Helical" evidence="11">
    <location>
        <begin position="383"/>
        <end position="404"/>
    </location>
</feature>
<keyword evidence="5" id="KW-0672">Quinate metabolism</keyword>
<dbReference type="PROSITE" id="PS00217">
    <property type="entry name" value="SUGAR_TRANSPORT_2"/>
    <property type="match status" value="1"/>
</dbReference>
<feature type="transmembrane region" description="Helical" evidence="11">
    <location>
        <begin position="298"/>
        <end position="320"/>
    </location>
</feature>
<dbReference type="HOGENOM" id="CLU_001265_30_12_1"/>
<dbReference type="PROSITE" id="PS50850">
    <property type="entry name" value="MFS"/>
    <property type="match status" value="1"/>
</dbReference>
<feature type="transmembrane region" description="Helical" evidence="11">
    <location>
        <begin position="114"/>
        <end position="135"/>
    </location>
</feature>
<dbReference type="PANTHER" id="PTHR48022:SF34">
    <property type="entry name" value="MAJOR FACILITATOR SUPERFAMILY (MFS) PROFILE DOMAIN-CONTAINING PROTEIN-RELATED"/>
    <property type="match status" value="1"/>
</dbReference>
<comment type="caution">
    <text evidence="13">The sequence shown here is derived from an EMBL/GenBank/DDBJ whole genome shotgun (WGS) entry which is preliminary data.</text>
</comment>
<evidence type="ECO:0000256" key="6">
    <source>
        <dbReference type="ARBA" id="ARBA00022989"/>
    </source>
</evidence>
<accession>K1WIP0</accession>
<feature type="transmembrane region" description="Helical" evidence="11">
    <location>
        <begin position="141"/>
        <end position="165"/>
    </location>
</feature>
<dbReference type="PROSITE" id="PS00216">
    <property type="entry name" value="SUGAR_TRANSPORT_1"/>
    <property type="match status" value="1"/>
</dbReference>
<evidence type="ECO:0000256" key="8">
    <source>
        <dbReference type="ARBA" id="ARBA00043213"/>
    </source>
</evidence>
<keyword evidence="7 11" id="KW-0472">Membrane</keyword>
<keyword evidence="3 10" id="KW-0813">Transport</keyword>
<evidence type="ECO:0000256" key="4">
    <source>
        <dbReference type="ARBA" id="ARBA00022692"/>
    </source>
</evidence>
<evidence type="ECO:0000256" key="1">
    <source>
        <dbReference type="ARBA" id="ARBA00004141"/>
    </source>
</evidence>
<keyword evidence="14" id="KW-1185">Reference proteome</keyword>
<sequence length="565" mass="61448">MTRAGYGLADTGRGNFVDASRSRSRRLILSQKDMVNLRIVEDRPTPKQVYGWRPYFCASIACWASVLIGYDGEFGLDKSRSDFLSANIVSCYQAGCFFGALSGYVLGHYLGRRWGMLAACVIFIVGGVLQTVASASTGLGIMYAGRAIAGLGVGICSNLSPIYLAEISPPAIRGRLIGIYELGWQIGAVIGFWVPYGVALNIAPSMKQWRVPFGVQIIPGGVLALGTFILTESPRWLASRGHGVKALKNLAWLRNLPRDHPYVVEELAEIEAAIRSDEANAGPGIAGPMKTLFTSKKYMYRLFLSVMLFAMQNGTGINAINYYHVPDLHQSLQLTTDAPTVFKSIGVSGTNTGLLTTGIFGLVKFAGAVVWLLWLVDHVGRKPLLIGGSVGGAFCMYWIAIYIAVADPIAHPSTTLSPGGTSALVAFFVWTIFYSPTWNGSPWVFGAEVMPTFIRAATQAFISASNWLFAFLISRFTPQMFSAMGYGVYLFFASLMVCSIPIVYFIIPETSGIPLEGMDELFALPARKAHGIVKKQLIALHAERSAVQQVEKDNFDDLFLKEGSV</sequence>
<dbReference type="Proteomes" id="UP000006757">
    <property type="component" value="Unassembled WGS sequence"/>
</dbReference>
<evidence type="ECO:0000256" key="10">
    <source>
        <dbReference type="RuleBase" id="RU003346"/>
    </source>
</evidence>
<dbReference type="AlphaFoldDB" id="K1WIP0"/>
<feature type="transmembrane region" description="Helical" evidence="11">
    <location>
        <begin position="52"/>
        <end position="71"/>
    </location>
</feature>
<dbReference type="eggNOG" id="KOG0254">
    <property type="taxonomic scope" value="Eukaryota"/>
</dbReference>
<gene>
    <name evidence="13" type="ORF">A1Q2_04436</name>
</gene>
<dbReference type="InterPro" id="IPR050360">
    <property type="entry name" value="MFS_Sugar_Transporters"/>
</dbReference>
<dbReference type="SUPFAM" id="SSF103473">
    <property type="entry name" value="MFS general substrate transporter"/>
    <property type="match status" value="1"/>
</dbReference>
<feature type="domain" description="Major facilitator superfamily (MFS) profile" evidence="12">
    <location>
        <begin position="1"/>
        <end position="511"/>
    </location>
</feature>
<feature type="transmembrane region" description="Helical" evidence="11">
    <location>
        <begin position="354"/>
        <end position="376"/>
    </location>
</feature>
<proteinExistence type="inferred from homology"/>
<feature type="transmembrane region" description="Helical" evidence="11">
    <location>
        <begin position="177"/>
        <end position="199"/>
    </location>
</feature>
<evidence type="ECO:0000256" key="2">
    <source>
        <dbReference type="ARBA" id="ARBA00010992"/>
    </source>
</evidence>
<feature type="transmembrane region" description="Helical" evidence="11">
    <location>
        <begin position="211"/>
        <end position="230"/>
    </location>
</feature>
<keyword evidence="6 11" id="KW-1133">Transmembrane helix</keyword>
<dbReference type="STRING" id="1220162.K1WIP0"/>
<evidence type="ECO:0000256" key="5">
    <source>
        <dbReference type="ARBA" id="ARBA00022911"/>
    </source>
</evidence>
<dbReference type="OMA" id="PADHIYM"/>
<dbReference type="NCBIfam" id="TIGR00879">
    <property type="entry name" value="SP"/>
    <property type="match status" value="1"/>
</dbReference>
<dbReference type="Pfam" id="PF00083">
    <property type="entry name" value="Sugar_tr"/>
    <property type="match status" value="1"/>
</dbReference>
<evidence type="ECO:0000256" key="11">
    <source>
        <dbReference type="SAM" id="Phobius"/>
    </source>
</evidence>
<feature type="transmembrane region" description="Helical" evidence="11">
    <location>
        <begin position="83"/>
        <end position="107"/>
    </location>
</feature>